<dbReference type="Proteomes" id="UP001551675">
    <property type="component" value="Unassembled WGS sequence"/>
</dbReference>
<accession>A0ABV3GGB2</accession>
<evidence type="ECO:0000256" key="2">
    <source>
        <dbReference type="SAM" id="Phobius"/>
    </source>
</evidence>
<keyword evidence="2" id="KW-0472">Membrane</keyword>
<evidence type="ECO:0000313" key="4">
    <source>
        <dbReference type="Proteomes" id="UP001551675"/>
    </source>
</evidence>
<dbReference type="EMBL" id="JBFALK010000009">
    <property type="protein sequence ID" value="MEV0970680.1"/>
    <property type="molecule type" value="Genomic_DNA"/>
</dbReference>
<feature type="compositionally biased region" description="Basic and acidic residues" evidence="1">
    <location>
        <begin position="122"/>
        <end position="141"/>
    </location>
</feature>
<evidence type="ECO:0008006" key="5">
    <source>
        <dbReference type="Google" id="ProtNLM"/>
    </source>
</evidence>
<evidence type="ECO:0000256" key="1">
    <source>
        <dbReference type="SAM" id="MobiDB-lite"/>
    </source>
</evidence>
<organism evidence="3 4">
    <name type="scientific">Microtetraspora glauca</name>
    <dbReference type="NCBI Taxonomy" id="1996"/>
    <lineage>
        <taxon>Bacteria</taxon>
        <taxon>Bacillati</taxon>
        <taxon>Actinomycetota</taxon>
        <taxon>Actinomycetes</taxon>
        <taxon>Streptosporangiales</taxon>
        <taxon>Streptosporangiaceae</taxon>
        <taxon>Microtetraspora</taxon>
    </lineage>
</organism>
<sequence length="194" mass="21196">MREGFSTNEKWPLECLRCWLVWEEEYVVKHASDGHGNDVVVWLRGGFPVQSPWTGVICPNCGCGSVTTFPAGYLAHHAEIDTTSHVPAVPVGPAGPAGPAGPVEPVERVEPVEPVPATPSARRAENAGRAADTGHTREPVAARRPGGRTGPAARRAFGRAARVRHRPSYLLYTLLAISLLIFMTFEFYRRVRIH</sequence>
<comment type="caution">
    <text evidence="3">The sequence shown here is derived from an EMBL/GenBank/DDBJ whole genome shotgun (WGS) entry which is preliminary data.</text>
</comment>
<dbReference type="RefSeq" id="WP_358134234.1">
    <property type="nucleotide sequence ID" value="NZ_JBFALK010000009.1"/>
</dbReference>
<feature type="transmembrane region" description="Helical" evidence="2">
    <location>
        <begin position="169"/>
        <end position="188"/>
    </location>
</feature>
<reference evidence="3 4" key="1">
    <citation type="submission" date="2024-06" db="EMBL/GenBank/DDBJ databases">
        <title>The Natural Products Discovery Center: Release of the First 8490 Sequenced Strains for Exploring Actinobacteria Biosynthetic Diversity.</title>
        <authorList>
            <person name="Kalkreuter E."/>
            <person name="Kautsar S.A."/>
            <person name="Yang D."/>
            <person name="Bader C.D."/>
            <person name="Teijaro C.N."/>
            <person name="Fluegel L."/>
            <person name="Davis C.M."/>
            <person name="Simpson J.R."/>
            <person name="Lauterbach L."/>
            <person name="Steele A.D."/>
            <person name="Gui C."/>
            <person name="Meng S."/>
            <person name="Li G."/>
            <person name="Viehrig K."/>
            <person name="Ye F."/>
            <person name="Su P."/>
            <person name="Kiefer A.F."/>
            <person name="Nichols A."/>
            <person name="Cepeda A.J."/>
            <person name="Yan W."/>
            <person name="Fan B."/>
            <person name="Jiang Y."/>
            <person name="Adhikari A."/>
            <person name="Zheng C.-J."/>
            <person name="Schuster L."/>
            <person name="Cowan T.M."/>
            <person name="Smanski M.J."/>
            <person name="Chevrette M.G."/>
            <person name="De Carvalho L.P.S."/>
            <person name="Shen B."/>
        </authorList>
    </citation>
    <scope>NUCLEOTIDE SEQUENCE [LARGE SCALE GENOMIC DNA]</scope>
    <source>
        <strain evidence="3 4">NPDC050100</strain>
    </source>
</reference>
<name>A0ABV3GGB2_MICGL</name>
<keyword evidence="2" id="KW-1133">Transmembrane helix</keyword>
<gene>
    <name evidence="3" type="ORF">AB0I59_18750</name>
</gene>
<feature type="region of interest" description="Disordered" evidence="1">
    <location>
        <begin position="113"/>
        <end position="158"/>
    </location>
</feature>
<keyword evidence="2" id="KW-0812">Transmembrane</keyword>
<keyword evidence="4" id="KW-1185">Reference proteome</keyword>
<protein>
    <recommendedName>
        <fullName evidence="5">C2H2-type domain-containing protein</fullName>
    </recommendedName>
</protein>
<proteinExistence type="predicted"/>
<evidence type="ECO:0000313" key="3">
    <source>
        <dbReference type="EMBL" id="MEV0970680.1"/>
    </source>
</evidence>